<dbReference type="Pfam" id="PF24568">
    <property type="entry name" value="CC_PcsB"/>
    <property type="match status" value="1"/>
</dbReference>
<evidence type="ECO:0000259" key="4">
    <source>
        <dbReference type="Pfam" id="PF01551"/>
    </source>
</evidence>
<feature type="chain" id="PRO_5038697744" evidence="3">
    <location>
        <begin position="26"/>
        <end position="383"/>
    </location>
</feature>
<feature type="signal peptide" evidence="3">
    <location>
        <begin position="1"/>
        <end position="25"/>
    </location>
</feature>
<name>A0A1M4X151_9FIRM</name>
<dbReference type="Proteomes" id="UP000184251">
    <property type="component" value="Unassembled WGS sequence"/>
</dbReference>
<dbReference type="AlphaFoldDB" id="A0A1M4X151"/>
<reference evidence="6 7" key="1">
    <citation type="submission" date="2016-11" db="EMBL/GenBank/DDBJ databases">
        <authorList>
            <person name="Jaros S."/>
            <person name="Januszkiewicz K."/>
            <person name="Wedrychowicz H."/>
        </authorList>
    </citation>
    <scope>NUCLEOTIDE SEQUENCE [LARGE SCALE GENOMIC DNA]</scope>
    <source>
        <strain evidence="6 7">DSM 14828</strain>
    </source>
</reference>
<dbReference type="CDD" id="cd12797">
    <property type="entry name" value="M23_peptidase"/>
    <property type="match status" value="1"/>
</dbReference>
<dbReference type="Gene3D" id="6.10.250.3150">
    <property type="match status" value="1"/>
</dbReference>
<keyword evidence="7" id="KW-1185">Reference proteome</keyword>
<accession>A0A1M4X151</accession>
<keyword evidence="6" id="KW-0378">Hydrolase</keyword>
<sequence length="383" mass="42929">MKKKILSLGLVLLMTMTFLSTGVSAQSVDDLKNDLESIEQKQAETKKKIDTTKATISEVMEEVQRLDGEITKIEGIISNLQRDVDATEAKLIKIREELKKAEEERKEYKEVLDERLRVMYMFGESSYLEILFSADDFGDLISKIDMIRTVIEYDQEIFAKLEAVEKEIESKKEEIEVEKNNIIAKQNEARRQRSSLSQVRVSREGYVKELTSNARLLEQEQKALEAESNKIKNEIIARQSINEKVNSRYLWPTPGYARITSPYGNRIHPILGYQRFHSGIDISVGGRRGVNTVAVGFGEVIGSTYSGGYGNVVTIDLGLDDNGNKVSAVYAHLARRYVSVGDKVSPGTPIGEVGTTGMSTGIHLHFEIRINGNTVNPLSYVSP</sequence>
<dbReference type="Pfam" id="PF01551">
    <property type="entry name" value="Peptidase_M23"/>
    <property type="match status" value="1"/>
</dbReference>
<feature type="domain" description="M23ase beta-sheet core" evidence="4">
    <location>
        <begin position="275"/>
        <end position="377"/>
    </location>
</feature>
<evidence type="ECO:0000313" key="6">
    <source>
        <dbReference type="EMBL" id="SHE87226.1"/>
    </source>
</evidence>
<dbReference type="GO" id="GO:0004222">
    <property type="term" value="F:metalloendopeptidase activity"/>
    <property type="evidence" value="ECO:0007669"/>
    <property type="project" value="TreeGrafter"/>
</dbReference>
<dbReference type="InterPro" id="IPR057309">
    <property type="entry name" value="PcsB_CC"/>
</dbReference>
<dbReference type="EMBL" id="FQTU01000008">
    <property type="protein sequence ID" value="SHE87226.1"/>
    <property type="molecule type" value="Genomic_DNA"/>
</dbReference>
<gene>
    <name evidence="6" type="ORF">SAMN02746064_01387</name>
</gene>
<dbReference type="PANTHER" id="PTHR21666">
    <property type="entry name" value="PEPTIDASE-RELATED"/>
    <property type="match status" value="1"/>
</dbReference>
<dbReference type="InterPro" id="IPR011055">
    <property type="entry name" value="Dup_hybrid_motif"/>
</dbReference>
<dbReference type="InterPro" id="IPR016047">
    <property type="entry name" value="M23ase_b-sheet_dom"/>
</dbReference>
<protein>
    <submittedName>
        <fullName evidence="6">Septal ring factor EnvC, activator of murein hydrolases AmiA and AmiB</fullName>
    </submittedName>
</protein>
<dbReference type="InterPro" id="IPR050570">
    <property type="entry name" value="Cell_wall_metabolism_enzyme"/>
</dbReference>
<evidence type="ECO:0000259" key="5">
    <source>
        <dbReference type="Pfam" id="PF24568"/>
    </source>
</evidence>
<proteinExistence type="predicted"/>
<dbReference type="PANTHER" id="PTHR21666:SF270">
    <property type="entry name" value="MUREIN HYDROLASE ACTIVATOR ENVC"/>
    <property type="match status" value="1"/>
</dbReference>
<dbReference type="RefSeq" id="WP_073270475.1">
    <property type="nucleotide sequence ID" value="NZ_FQTU01000008.1"/>
</dbReference>
<feature type="coiled-coil region" evidence="2">
    <location>
        <begin position="154"/>
        <end position="237"/>
    </location>
</feature>
<evidence type="ECO:0000256" key="1">
    <source>
        <dbReference type="ARBA" id="ARBA00022729"/>
    </source>
</evidence>
<dbReference type="Gene3D" id="2.70.70.10">
    <property type="entry name" value="Glucose Permease (Domain IIA)"/>
    <property type="match status" value="1"/>
</dbReference>
<feature type="coiled-coil region" evidence="2">
    <location>
        <begin position="28"/>
        <end position="118"/>
    </location>
</feature>
<dbReference type="STRING" id="1120975.SAMN02746064_01387"/>
<keyword evidence="1 3" id="KW-0732">Signal</keyword>
<dbReference type="OrthoDB" id="9809488at2"/>
<evidence type="ECO:0000256" key="3">
    <source>
        <dbReference type="SAM" id="SignalP"/>
    </source>
</evidence>
<organism evidence="6 7">
    <name type="scientific">Alkalibacter saccharofermentans DSM 14828</name>
    <dbReference type="NCBI Taxonomy" id="1120975"/>
    <lineage>
        <taxon>Bacteria</taxon>
        <taxon>Bacillati</taxon>
        <taxon>Bacillota</taxon>
        <taxon>Clostridia</taxon>
        <taxon>Eubacteriales</taxon>
        <taxon>Eubacteriaceae</taxon>
        <taxon>Alkalibacter</taxon>
    </lineage>
</organism>
<feature type="domain" description="Peptidoglycan hydrolase PcsB coiled-coil" evidence="5">
    <location>
        <begin position="99"/>
        <end position="171"/>
    </location>
</feature>
<evidence type="ECO:0000313" key="7">
    <source>
        <dbReference type="Proteomes" id="UP000184251"/>
    </source>
</evidence>
<evidence type="ECO:0000256" key="2">
    <source>
        <dbReference type="SAM" id="Coils"/>
    </source>
</evidence>
<dbReference type="SUPFAM" id="SSF51261">
    <property type="entry name" value="Duplicated hybrid motif"/>
    <property type="match status" value="1"/>
</dbReference>
<keyword evidence="2" id="KW-0175">Coiled coil</keyword>